<evidence type="ECO:0000256" key="6">
    <source>
        <dbReference type="ARBA" id="ARBA00022840"/>
    </source>
</evidence>
<dbReference type="SUPFAM" id="SSF52540">
    <property type="entry name" value="P-loop containing nucleoside triphosphate hydrolases"/>
    <property type="match status" value="2"/>
</dbReference>
<evidence type="ECO:0000256" key="9">
    <source>
        <dbReference type="SAM" id="Phobius"/>
    </source>
</evidence>
<keyword evidence="4 9" id="KW-0812">Transmembrane</keyword>
<feature type="transmembrane region" description="Helical" evidence="9">
    <location>
        <begin position="134"/>
        <end position="154"/>
    </location>
</feature>
<comment type="caution">
    <text evidence="11">The sequence shown here is derived from an EMBL/GenBank/DDBJ whole genome shotgun (WGS) entry which is preliminary data.</text>
</comment>
<evidence type="ECO:0000256" key="4">
    <source>
        <dbReference type="ARBA" id="ARBA00022692"/>
    </source>
</evidence>
<gene>
    <name evidence="11" type="primary">ABCC2_1</name>
    <name evidence="11" type="ORF">LPJ61_002082</name>
</gene>
<feature type="domain" description="ABC transporter" evidence="10">
    <location>
        <begin position="889"/>
        <end position="1145"/>
    </location>
</feature>
<feature type="transmembrane region" description="Helical" evidence="9">
    <location>
        <begin position="666"/>
        <end position="687"/>
    </location>
</feature>
<dbReference type="AlphaFoldDB" id="A0A9W7YDQ5"/>
<feature type="transmembrane region" description="Helical" evidence="9">
    <location>
        <begin position="311"/>
        <end position="336"/>
    </location>
</feature>
<dbReference type="PANTHER" id="PTHR24223">
    <property type="entry name" value="ATP-BINDING CASSETTE SUB-FAMILY C"/>
    <property type="match status" value="1"/>
</dbReference>
<feature type="transmembrane region" description="Helical" evidence="9">
    <location>
        <begin position="91"/>
        <end position="112"/>
    </location>
</feature>
<comment type="subcellular location">
    <subcellularLocation>
        <location evidence="1">Membrane</location>
        <topology evidence="1">Multi-pass membrane protein</topology>
    </subcellularLocation>
</comment>
<evidence type="ECO:0000313" key="11">
    <source>
        <dbReference type="EMBL" id="KAJ1732360.1"/>
    </source>
</evidence>
<dbReference type="FunFam" id="3.40.50.300:FF:000565">
    <property type="entry name" value="ABC bile acid transporter"/>
    <property type="match status" value="1"/>
</dbReference>
<organism evidence="11 12">
    <name type="scientific">Coemansia biformis</name>
    <dbReference type="NCBI Taxonomy" id="1286918"/>
    <lineage>
        <taxon>Eukaryota</taxon>
        <taxon>Fungi</taxon>
        <taxon>Fungi incertae sedis</taxon>
        <taxon>Zoopagomycota</taxon>
        <taxon>Kickxellomycotina</taxon>
        <taxon>Kickxellomycetes</taxon>
        <taxon>Kickxellales</taxon>
        <taxon>Kickxellaceae</taxon>
        <taxon>Coemansia</taxon>
    </lineage>
</organism>
<sequence>MNSIAIIIGRGSCLVMMWDLLSLESKQKLKELASMILHIDAYKLLVSWENGNRSPNDYFKPEMGDQYIAMGKRLQLVPSQRYHVLRAAIRLALVPLATVVAASVVLGVVLHARKVVLANIFGTFADDNYAALDGARLIVVWMALGLVIPVQMIVNSKKESLMAQIQDTVTAKAVELYIAKSTGGSFAKGIQRGVGNTIFEFRFALSGAMDLLAEVLAQTLNIYVVVATVGWRSLIPIAVGMVDAGAKHLMQTLKKEKRKAKKIATQPDFKKDFEGLIASLRAIKFYAWESLFLHGESFSNMPEPLPLLLRLFETITVVLGGVLPEICSALVLISYVSDNSRIAYVDVAIILQSMSSLMHFTKSLSAIPIHLLRLRDTEELFHGLYRCQELPRISAGVTDKPGTVIMDKCTFSWGPDKFALEPLTLEISAGEFITVVGRIGSGKSSLLTAICGEMPMVSGSGHVNGNIGYVSQRPWIMNATFRDNVLLGNAFDKERYNKVIEACALTEDTKHLPAGDLTEIGPRGINLSGGQNVRLALARAIYTDADIFVLDDILSAVDVEVGRHIVENVLAGEGLLGGKTRILVTHADYIVPLSDRVIEISKGRAKVSDQAGIRFKATTEEPPKAAAGGHRKAKGLGGSGEFTMAPEITIPPFNQSAIVKFLSISGYFNIAMCIAIQFACAFSYYYIERTRIQLMSNSGAFLDKSTVKQYLLVGMSVAIARGTITEFGNWLRSAMWLTKVMGTMQQMLLGSLLHTPLAVVERLPRHVLTMLFFSELAGVALMVPREVSRYTNKVAGELLTLSILVWMKWCQCAHGQSTSPSDVHVIVDLAQGTLSNLSTLTVSNASMAMFLPVLAKFFAYVEGLPREAAHEISECRPPPSWPNNGIIEVKGYSMRYRDDQDDVLRNISFTTRPFEKIGVVGRTGAGKSSLIHALLRLTEPSAGSVVVDGIDISTIGLNDLRSQISVVPQNPVLFEGTIRENLDPKSEYSDKELWAAIRAARIEDMVSVPSDKYIPGTSEARAAGDDAPGPWAAGVGLDKWVEADGRNFSMGQRQLICLCRVLLWRRRILILDEATANIDSHTDGIIQSVLREEFKSCTVITIAHRLNTVMDSDRIIVMDHGEVVEFDTPANLRAQGGRFVQLVESMEYAEKAQ</sequence>
<dbReference type="FunFam" id="3.40.50.300:FF:000997">
    <property type="entry name" value="Multidrug resistance-associated protein 1"/>
    <property type="match status" value="1"/>
</dbReference>
<keyword evidence="7 9" id="KW-1133">Transmembrane helix</keyword>
<dbReference type="Gene3D" id="3.40.50.300">
    <property type="entry name" value="P-loop containing nucleotide triphosphate hydrolases"/>
    <property type="match status" value="2"/>
</dbReference>
<evidence type="ECO:0000256" key="8">
    <source>
        <dbReference type="ARBA" id="ARBA00023136"/>
    </source>
</evidence>
<dbReference type="GO" id="GO:0042626">
    <property type="term" value="F:ATPase-coupled transmembrane transporter activity"/>
    <property type="evidence" value="ECO:0007669"/>
    <property type="project" value="TreeGrafter"/>
</dbReference>
<evidence type="ECO:0000256" key="5">
    <source>
        <dbReference type="ARBA" id="ARBA00022741"/>
    </source>
</evidence>
<dbReference type="GO" id="GO:0016887">
    <property type="term" value="F:ATP hydrolysis activity"/>
    <property type="evidence" value="ECO:0007669"/>
    <property type="project" value="InterPro"/>
</dbReference>
<evidence type="ECO:0000256" key="7">
    <source>
        <dbReference type="ARBA" id="ARBA00022989"/>
    </source>
</evidence>
<dbReference type="CDD" id="cd03244">
    <property type="entry name" value="ABCC_MRP_domain2"/>
    <property type="match status" value="1"/>
</dbReference>
<dbReference type="CDD" id="cd03250">
    <property type="entry name" value="ABCC_MRP_domain1"/>
    <property type="match status" value="1"/>
</dbReference>
<name>A0A9W7YDQ5_9FUNG</name>
<dbReference type="Proteomes" id="UP001143981">
    <property type="component" value="Unassembled WGS sequence"/>
</dbReference>
<dbReference type="PROSITE" id="PS50893">
    <property type="entry name" value="ABC_TRANSPORTER_2"/>
    <property type="match status" value="2"/>
</dbReference>
<evidence type="ECO:0000256" key="3">
    <source>
        <dbReference type="ARBA" id="ARBA00022448"/>
    </source>
</evidence>
<evidence type="ECO:0000313" key="12">
    <source>
        <dbReference type="Proteomes" id="UP001143981"/>
    </source>
</evidence>
<evidence type="ECO:0000256" key="2">
    <source>
        <dbReference type="ARBA" id="ARBA00009726"/>
    </source>
</evidence>
<dbReference type="Pfam" id="PF00005">
    <property type="entry name" value="ABC_tran"/>
    <property type="match status" value="2"/>
</dbReference>
<dbReference type="InterPro" id="IPR003593">
    <property type="entry name" value="AAA+_ATPase"/>
</dbReference>
<proteinExistence type="inferred from homology"/>
<keyword evidence="3" id="KW-0813">Transport</keyword>
<evidence type="ECO:0000256" key="1">
    <source>
        <dbReference type="ARBA" id="ARBA00004141"/>
    </source>
</evidence>
<keyword evidence="5" id="KW-0547">Nucleotide-binding</keyword>
<dbReference type="InterPro" id="IPR003439">
    <property type="entry name" value="ABC_transporter-like_ATP-bd"/>
</dbReference>
<dbReference type="InterPro" id="IPR050173">
    <property type="entry name" value="ABC_transporter_C-like"/>
</dbReference>
<dbReference type="SMART" id="SM00382">
    <property type="entry name" value="AAA"/>
    <property type="match status" value="2"/>
</dbReference>
<dbReference type="GO" id="GO:0016020">
    <property type="term" value="C:membrane"/>
    <property type="evidence" value="ECO:0007669"/>
    <property type="project" value="UniProtKB-SubCell"/>
</dbReference>
<dbReference type="EMBL" id="JANBOI010000233">
    <property type="protein sequence ID" value="KAJ1732360.1"/>
    <property type="molecule type" value="Genomic_DNA"/>
</dbReference>
<dbReference type="InterPro" id="IPR027417">
    <property type="entry name" value="P-loop_NTPase"/>
</dbReference>
<keyword evidence="12" id="KW-1185">Reference proteome</keyword>
<evidence type="ECO:0000259" key="10">
    <source>
        <dbReference type="PROSITE" id="PS50893"/>
    </source>
</evidence>
<reference evidence="11" key="1">
    <citation type="submission" date="2022-07" db="EMBL/GenBank/DDBJ databases">
        <title>Phylogenomic reconstructions and comparative analyses of Kickxellomycotina fungi.</title>
        <authorList>
            <person name="Reynolds N.K."/>
            <person name="Stajich J.E."/>
            <person name="Barry K."/>
            <person name="Grigoriev I.V."/>
            <person name="Crous P."/>
            <person name="Smith M.E."/>
        </authorList>
    </citation>
    <scope>NUCLEOTIDE SEQUENCE</scope>
    <source>
        <strain evidence="11">BCRC 34381</strain>
    </source>
</reference>
<dbReference type="PANTHER" id="PTHR24223:SF456">
    <property type="entry name" value="MULTIDRUG RESISTANCE-ASSOCIATED PROTEIN LETHAL(2)03659"/>
    <property type="match status" value="1"/>
</dbReference>
<protein>
    <submittedName>
        <fullName evidence="11">Canalicular multispecific organic anion transporter 1</fullName>
    </submittedName>
</protein>
<dbReference type="OrthoDB" id="6500128at2759"/>
<dbReference type="GO" id="GO:0005524">
    <property type="term" value="F:ATP binding"/>
    <property type="evidence" value="ECO:0007669"/>
    <property type="project" value="UniProtKB-KW"/>
</dbReference>
<keyword evidence="8 9" id="KW-0472">Membrane</keyword>
<comment type="similarity">
    <text evidence="2">Belongs to the ABC transporter superfamily. ABCC family. Conjugate transporter (TC 3.A.1.208) subfamily.</text>
</comment>
<keyword evidence="6" id="KW-0067">ATP-binding</keyword>
<feature type="domain" description="ABC transporter" evidence="10">
    <location>
        <begin position="404"/>
        <end position="627"/>
    </location>
</feature>
<accession>A0A9W7YDQ5</accession>